<dbReference type="SUPFAM" id="SSF51905">
    <property type="entry name" value="FAD/NAD(P)-binding domain"/>
    <property type="match status" value="1"/>
</dbReference>
<dbReference type="AlphaFoldDB" id="A0A3A2Z2C6"/>
<evidence type="ECO:0000259" key="4">
    <source>
        <dbReference type="Pfam" id="PF01494"/>
    </source>
</evidence>
<name>A0A3A2Z2C6_9EURO</name>
<dbReference type="OrthoDB" id="2690153at2759"/>
<organism evidence="5 6">
    <name type="scientific">Aspergillus sclerotialis</name>
    <dbReference type="NCBI Taxonomy" id="2070753"/>
    <lineage>
        <taxon>Eukaryota</taxon>
        <taxon>Fungi</taxon>
        <taxon>Dikarya</taxon>
        <taxon>Ascomycota</taxon>
        <taxon>Pezizomycotina</taxon>
        <taxon>Eurotiomycetes</taxon>
        <taxon>Eurotiomycetidae</taxon>
        <taxon>Eurotiales</taxon>
        <taxon>Aspergillaceae</taxon>
        <taxon>Aspergillus</taxon>
        <taxon>Aspergillus subgen. Polypaecilum</taxon>
    </lineage>
</organism>
<dbReference type="GO" id="GO:0016491">
    <property type="term" value="F:oxidoreductase activity"/>
    <property type="evidence" value="ECO:0007669"/>
    <property type="project" value="UniProtKB-KW"/>
</dbReference>
<feature type="domain" description="FAD-binding" evidence="4">
    <location>
        <begin position="2"/>
        <end position="77"/>
    </location>
</feature>
<keyword evidence="3" id="KW-0560">Oxidoreductase</keyword>
<keyword evidence="2" id="KW-0274">FAD</keyword>
<evidence type="ECO:0000256" key="2">
    <source>
        <dbReference type="ARBA" id="ARBA00022827"/>
    </source>
</evidence>
<evidence type="ECO:0000256" key="3">
    <source>
        <dbReference type="ARBA" id="ARBA00023002"/>
    </source>
</evidence>
<dbReference type="InterPro" id="IPR036188">
    <property type="entry name" value="FAD/NAD-bd_sf"/>
</dbReference>
<dbReference type="EMBL" id="MVGC01002178">
    <property type="protein sequence ID" value="RJE16920.1"/>
    <property type="molecule type" value="Genomic_DNA"/>
</dbReference>
<proteinExistence type="predicted"/>
<evidence type="ECO:0000256" key="1">
    <source>
        <dbReference type="ARBA" id="ARBA00022630"/>
    </source>
</evidence>
<dbReference type="Pfam" id="PF01494">
    <property type="entry name" value="FAD_binding_3"/>
    <property type="match status" value="1"/>
</dbReference>
<keyword evidence="6" id="KW-1185">Reference proteome</keyword>
<evidence type="ECO:0000313" key="6">
    <source>
        <dbReference type="Proteomes" id="UP000266188"/>
    </source>
</evidence>
<dbReference type="GO" id="GO:0071949">
    <property type="term" value="F:FAD binding"/>
    <property type="evidence" value="ECO:0007669"/>
    <property type="project" value="InterPro"/>
</dbReference>
<dbReference type="Proteomes" id="UP000266188">
    <property type="component" value="Unassembled WGS sequence"/>
</dbReference>
<evidence type="ECO:0000313" key="5">
    <source>
        <dbReference type="EMBL" id="RJE16920.1"/>
    </source>
</evidence>
<reference evidence="6" key="1">
    <citation type="submission" date="2017-02" db="EMBL/GenBank/DDBJ databases">
        <authorList>
            <person name="Tafer H."/>
            <person name="Lopandic K."/>
        </authorList>
    </citation>
    <scope>NUCLEOTIDE SEQUENCE [LARGE SCALE GENOMIC DNA]</scope>
    <source>
        <strain evidence="6">CBS 366.77</strain>
    </source>
</reference>
<dbReference type="InterPro" id="IPR002938">
    <property type="entry name" value="FAD-bd"/>
</dbReference>
<accession>A0A3A2Z2C6</accession>
<comment type="caution">
    <text evidence="5">The sequence shown here is derived from an EMBL/GenBank/DDBJ whole genome shotgun (WGS) entry which is preliminary data.</text>
</comment>
<feature type="non-terminal residue" evidence="5">
    <location>
        <position position="77"/>
    </location>
</feature>
<sequence length="77" mass="8516">MASPSAPVDLPQTLLEPVLVRHATRNGFTTRFNTTLLSFEEDGDGLVIATVRDDLSKQEYRICTRYLFGADGGRSQV</sequence>
<protein>
    <submittedName>
        <fullName evidence="5">FAD binding domain protein</fullName>
    </submittedName>
</protein>
<dbReference type="STRING" id="2070753.A0A3A2Z2C6"/>
<gene>
    <name evidence="5" type="ORF">PHISCL_10743</name>
</gene>
<keyword evidence="1" id="KW-0285">Flavoprotein</keyword>
<dbReference type="Gene3D" id="3.50.50.60">
    <property type="entry name" value="FAD/NAD(P)-binding domain"/>
    <property type="match status" value="1"/>
</dbReference>